<dbReference type="Pfam" id="PF13613">
    <property type="entry name" value="HTH_Tnp_4"/>
    <property type="match status" value="1"/>
</dbReference>
<evidence type="ECO:0000313" key="2">
    <source>
        <dbReference type="Proteomes" id="UP001152795"/>
    </source>
</evidence>
<accession>A0A7D9KP76</accession>
<keyword evidence="2" id="KW-1185">Reference proteome</keyword>
<gene>
    <name evidence="1" type="ORF">PACLA_8A030767</name>
</gene>
<dbReference type="InterPro" id="IPR027805">
    <property type="entry name" value="Transposase_HTH_dom"/>
</dbReference>
<sequence length="177" mass="20378">MPGQEEETCKSSQTDCIQVDMVGCQTELTVKNMKDLEDAATSILAATKKQLCSTQLNEDAFLNDNEKTKFYTGLPNFTILMHVFNLLTPYIKSGTRTSLSKFQQFILVLMRTRLDALLQDLAYRFSISVATASRIFERWIDVMNIQLKFLNLWPEHEELRRTMPAVFKQNLATKLQL</sequence>
<evidence type="ECO:0000313" key="1">
    <source>
        <dbReference type="EMBL" id="CAB4045800.1"/>
    </source>
</evidence>
<comment type="caution">
    <text evidence="1">The sequence shown here is derived from an EMBL/GenBank/DDBJ whole genome shotgun (WGS) entry which is preliminary data.</text>
</comment>
<proteinExistence type="predicted"/>
<protein>
    <submittedName>
        <fullName evidence="1">Uncharacterized protein</fullName>
    </submittedName>
</protein>
<dbReference type="OrthoDB" id="5954299at2759"/>
<dbReference type="EMBL" id="CACRXK020042045">
    <property type="protein sequence ID" value="CAB4045800.1"/>
    <property type="molecule type" value="Genomic_DNA"/>
</dbReference>
<reference evidence="1" key="1">
    <citation type="submission" date="2020-04" db="EMBL/GenBank/DDBJ databases">
        <authorList>
            <person name="Alioto T."/>
            <person name="Alioto T."/>
            <person name="Gomez Garrido J."/>
        </authorList>
    </citation>
    <scope>NUCLEOTIDE SEQUENCE</scope>
    <source>
        <strain evidence="1">A484AB</strain>
    </source>
</reference>
<dbReference type="Proteomes" id="UP001152795">
    <property type="component" value="Unassembled WGS sequence"/>
</dbReference>
<dbReference type="AlphaFoldDB" id="A0A7D9KP76"/>
<dbReference type="PANTHER" id="PTHR23080">
    <property type="entry name" value="THAP DOMAIN PROTEIN"/>
    <property type="match status" value="1"/>
</dbReference>
<organism evidence="1 2">
    <name type="scientific">Paramuricea clavata</name>
    <name type="common">Red gorgonian</name>
    <name type="synonym">Violescent sea-whip</name>
    <dbReference type="NCBI Taxonomy" id="317549"/>
    <lineage>
        <taxon>Eukaryota</taxon>
        <taxon>Metazoa</taxon>
        <taxon>Cnidaria</taxon>
        <taxon>Anthozoa</taxon>
        <taxon>Octocorallia</taxon>
        <taxon>Malacalcyonacea</taxon>
        <taxon>Plexauridae</taxon>
        <taxon>Paramuricea</taxon>
    </lineage>
</organism>
<name>A0A7D9KP76_PARCT</name>